<evidence type="ECO:0000313" key="1">
    <source>
        <dbReference type="EMBL" id="MFA9479354.1"/>
    </source>
</evidence>
<keyword evidence="2" id="KW-1185">Reference proteome</keyword>
<gene>
    <name evidence="1" type="ORF">ACERK3_13775</name>
</gene>
<accession>A0ABV4U979</accession>
<organism evidence="1 2">
    <name type="scientific">Natronomicrosphaera hydrolytica</name>
    <dbReference type="NCBI Taxonomy" id="3242702"/>
    <lineage>
        <taxon>Bacteria</taxon>
        <taxon>Pseudomonadati</taxon>
        <taxon>Planctomycetota</taxon>
        <taxon>Phycisphaerae</taxon>
        <taxon>Phycisphaerales</taxon>
        <taxon>Phycisphaeraceae</taxon>
        <taxon>Natronomicrosphaera</taxon>
    </lineage>
</organism>
<name>A0ABV4U979_9BACT</name>
<sequence>MTRRSRSPLPIVVPGMRVFDHRQCVKGVVVAVTPDRCVFREADQPSQLMVSPWSHIALLDVGPDEEALPAALEERDRRNAWAFVLKELVYLEQYDRSSIVRGMKDYLLSKLRRRHT</sequence>
<evidence type="ECO:0000313" key="2">
    <source>
        <dbReference type="Proteomes" id="UP001575105"/>
    </source>
</evidence>
<dbReference type="Proteomes" id="UP001575105">
    <property type="component" value="Unassembled WGS sequence"/>
</dbReference>
<reference evidence="1 2" key="1">
    <citation type="submission" date="2024-08" db="EMBL/GenBank/DDBJ databases">
        <title>Whole-genome sequencing of halo(alkali)philic microorganisms from hypersaline lakes.</title>
        <authorList>
            <person name="Sorokin D.Y."/>
            <person name="Merkel A.Y."/>
            <person name="Messina E."/>
            <person name="Yakimov M."/>
        </authorList>
    </citation>
    <scope>NUCLEOTIDE SEQUENCE [LARGE SCALE GENOMIC DNA]</scope>
    <source>
        <strain evidence="1 2">AB-hyl4</strain>
    </source>
</reference>
<protein>
    <submittedName>
        <fullName evidence="1">Uncharacterized protein</fullName>
    </submittedName>
</protein>
<comment type="caution">
    <text evidence="1">The sequence shown here is derived from an EMBL/GenBank/DDBJ whole genome shotgun (WGS) entry which is preliminary data.</text>
</comment>
<proteinExistence type="predicted"/>
<dbReference type="RefSeq" id="WP_425346275.1">
    <property type="nucleotide sequence ID" value="NZ_JBGUBD010000008.1"/>
</dbReference>
<dbReference type="EMBL" id="JBGUBD010000008">
    <property type="protein sequence ID" value="MFA9479354.1"/>
    <property type="molecule type" value="Genomic_DNA"/>
</dbReference>